<proteinExistence type="predicted"/>
<protein>
    <submittedName>
        <fullName evidence="1">Uncharacterized protein</fullName>
    </submittedName>
</protein>
<dbReference type="AlphaFoldDB" id="A0A553MS13"/>
<dbReference type="Proteomes" id="UP000316079">
    <property type="component" value="Unassembled WGS sequence"/>
</dbReference>
<dbReference type="EMBL" id="SRMA01027301">
    <property type="protein sequence ID" value="TRY55971.1"/>
    <property type="molecule type" value="Genomic_DNA"/>
</dbReference>
<keyword evidence="2" id="KW-1185">Reference proteome</keyword>
<gene>
    <name evidence="1" type="ORF">DNTS_018854</name>
</gene>
<comment type="caution">
    <text evidence="1">The sequence shown here is derived from an EMBL/GenBank/DDBJ whole genome shotgun (WGS) entry which is preliminary data.</text>
</comment>
<sequence length="107" mass="11736">MTSHRRATLQKLAQKSLGSVRAELHLYCPRAEEGCGPPCGSLTQIIVLYTPGFSKLIHIELKVSISTKRVVPPLTIVVSTQATEMAFQMGCCHHLYQTVAVPCDLQT</sequence>
<reference evidence="1 2" key="1">
    <citation type="journal article" date="2019" name="Sci. Data">
        <title>Hybrid genome assembly and annotation of Danionella translucida.</title>
        <authorList>
            <person name="Kadobianskyi M."/>
            <person name="Schulze L."/>
            <person name="Schuelke M."/>
            <person name="Judkewitz B."/>
        </authorList>
    </citation>
    <scope>NUCLEOTIDE SEQUENCE [LARGE SCALE GENOMIC DNA]</scope>
    <source>
        <strain evidence="1 2">Bolton</strain>
    </source>
</reference>
<name>A0A553MS13_9TELE</name>
<evidence type="ECO:0000313" key="1">
    <source>
        <dbReference type="EMBL" id="TRY55971.1"/>
    </source>
</evidence>
<organism evidence="1 2">
    <name type="scientific">Danionella cerebrum</name>
    <dbReference type="NCBI Taxonomy" id="2873325"/>
    <lineage>
        <taxon>Eukaryota</taxon>
        <taxon>Metazoa</taxon>
        <taxon>Chordata</taxon>
        <taxon>Craniata</taxon>
        <taxon>Vertebrata</taxon>
        <taxon>Euteleostomi</taxon>
        <taxon>Actinopterygii</taxon>
        <taxon>Neopterygii</taxon>
        <taxon>Teleostei</taxon>
        <taxon>Ostariophysi</taxon>
        <taxon>Cypriniformes</taxon>
        <taxon>Danionidae</taxon>
        <taxon>Danioninae</taxon>
        <taxon>Danionella</taxon>
    </lineage>
</organism>
<evidence type="ECO:0000313" key="2">
    <source>
        <dbReference type="Proteomes" id="UP000316079"/>
    </source>
</evidence>
<accession>A0A553MS13</accession>